<evidence type="ECO:0000256" key="9">
    <source>
        <dbReference type="ARBA" id="ARBA00023134"/>
    </source>
</evidence>
<dbReference type="InterPro" id="IPR027417">
    <property type="entry name" value="P-loop_NTPase"/>
</dbReference>
<evidence type="ECO:0000256" key="2">
    <source>
        <dbReference type="ARBA" id="ARBA00022517"/>
    </source>
</evidence>
<feature type="binding site" evidence="10">
    <location>
        <begin position="163"/>
        <end position="171"/>
    </location>
    <ligand>
        <name>GTP</name>
        <dbReference type="ChEBI" id="CHEBI:37565"/>
    </ligand>
</feature>
<evidence type="ECO:0000313" key="13">
    <source>
        <dbReference type="EMBL" id="HIX65203.1"/>
    </source>
</evidence>
<evidence type="ECO:0000256" key="3">
    <source>
        <dbReference type="ARBA" id="ARBA00022723"/>
    </source>
</evidence>
<dbReference type="CDD" id="cd04466">
    <property type="entry name" value="S1_YloQ_GTPase"/>
    <property type="match status" value="1"/>
</dbReference>
<comment type="caution">
    <text evidence="13">The sequence shown here is derived from an EMBL/GenBank/DDBJ whole genome shotgun (WGS) entry which is preliminary data.</text>
</comment>
<keyword evidence="1 10" id="KW-0963">Cytoplasm</keyword>
<comment type="subunit">
    <text evidence="10">Monomer. Associates with 30S ribosomal subunit, binds 16S rRNA.</text>
</comment>
<keyword evidence="4 10" id="KW-0699">rRNA-binding</keyword>
<keyword evidence="6 10" id="KW-0378">Hydrolase</keyword>
<dbReference type="SUPFAM" id="SSF50249">
    <property type="entry name" value="Nucleic acid-binding proteins"/>
    <property type="match status" value="1"/>
</dbReference>
<keyword evidence="5 10" id="KW-0547">Nucleotide-binding</keyword>
<name>A0A9D2B6Z0_9FIRM</name>
<dbReference type="InterPro" id="IPR004881">
    <property type="entry name" value="Ribosome_biogen_GTPase_RsgA"/>
</dbReference>
<gene>
    <name evidence="10 13" type="primary">rsgA</name>
    <name evidence="13" type="ORF">H9736_03035</name>
</gene>
<dbReference type="GO" id="GO:0005525">
    <property type="term" value="F:GTP binding"/>
    <property type="evidence" value="ECO:0007669"/>
    <property type="project" value="UniProtKB-UniRule"/>
</dbReference>
<dbReference type="AlphaFoldDB" id="A0A9D2B6Z0"/>
<dbReference type="GO" id="GO:0042274">
    <property type="term" value="P:ribosomal small subunit biogenesis"/>
    <property type="evidence" value="ECO:0007669"/>
    <property type="project" value="UniProtKB-UniRule"/>
</dbReference>
<comment type="subcellular location">
    <subcellularLocation>
        <location evidence="10">Cytoplasm</location>
    </subcellularLocation>
</comment>
<feature type="binding site" evidence="10">
    <location>
        <begin position="116"/>
        <end position="119"/>
    </location>
    <ligand>
        <name>GTP</name>
        <dbReference type="ChEBI" id="CHEBI:37565"/>
    </ligand>
</feature>
<evidence type="ECO:0000256" key="6">
    <source>
        <dbReference type="ARBA" id="ARBA00022801"/>
    </source>
</evidence>
<dbReference type="Pfam" id="PF03193">
    <property type="entry name" value="RsgA_GTPase"/>
    <property type="match status" value="1"/>
</dbReference>
<feature type="binding site" evidence="10">
    <location>
        <position position="253"/>
    </location>
    <ligand>
        <name>Zn(2+)</name>
        <dbReference type="ChEBI" id="CHEBI:29105"/>
    </ligand>
</feature>
<dbReference type="InterPro" id="IPR010914">
    <property type="entry name" value="RsgA_GTPase_dom"/>
</dbReference>
<keyword evidence="2 10" id="KW-0690">Ribosome biogenesis</keyword>
<dbReference type="PROSITE" id="PS50936">
    <property type="entry name" value="ENGC_GTPASE"/>
    <property type="match status" value="1"/>
</dbReference>
<evidence type="ECO:0000259" key="12">
    <source>
        <dbReference type="PROSITE" id="PS51721"/>
    </source>
</evidence>
<comment type="cofactor">
    <cofactor evidence="10">
        <name>Zn(2+)</name>
        <dbReference type="ChEBI" id="CHEBI:29105"/>
    </cofactor>
    <text evidence="10">Binds 1 zinc ion per subunit.</text>
</comment>
<evidence type="ECO:0000256" key="1">
    <source>
        <dbReference type="ARBA" id="ARBA00022490"/>
    </source>
</evidence>
<keyword evidence="7 10" id="KW-0862">Zinc</keyword>
<feature type="binding site" evidence="10">
    <location>
        <position position="261"/>
    </location>
    <ligand>
        <name>Zn(2+)</name>
        <dbReference type="ChEBI" id="CHEBI:29105"/>
    </ligand>
</feature>
<proteinExistence type="inferred from homology"/>
<sequence length="297" mass="32187">MTPAAPLEGLIVKATGGFYYVQAGGLWECRARGLFRKQGVRPLVGDRGLVEPTGEGEGYLVGLLPRKNALTRPAVANLDRLVLVASVADPAPNLFVLDKLMAIACHQGIPPALAVTKGDLADPEPLAAVYRRVGIPVFTLTPQGGGLEELRQALGRGISAFTGNSGVGKSTLLNRLDGRLGLQTGQTSRKLGRGRHTTRHVELFAMPPAGYIADTPGFSAVELERYEVIRREELADCFPEFSRFVGDCRFTGCSHTGEKGCAVAAAVERGEIPLSRWESYRALYEEAKKWKDWELKK</sequence>
<dbReference type="GO" id="GO:0005737">
    <property type="term" value="C:cytoplasm"/>
    <property type="evidence" value="ECO:0007669"/>
    <property type="project" value="UniProtKB-SubCell"/>
</dbReference>
<evidence type="ECO:0000259" key="11">
    <source>
        <dbReference type="PROSITE" id="PS50936"/>
    </source>
</evidence>
<dbReference type="InterPro" id="IPR031944">
    <property type="entry name" value="RsgA_N"/>
</dbReference>
<keyword evidence="8 10" id="KW-0694">RNA-binding</keyword>
<dbReference type="SUPFAM" id="SSF52540">
    <property type="entry name" value="P-loop containing nucleoside triphosphate hydrolases"/>
    <property type="match status" value="1"/>
</dbReference>
<dbReference type="PANTHER" id="PTHR32120">
    <property type="entry name" value="SMALL RIBOSOMAL SUBUNIT BIOGENESIS GTPASE RSGA"/>
    <property type="match status" value="1"/>
</dbReference>
<dbReference type="EC" id="3.6.1.-" evidence="10"/>
<dbReference type="NCBIfam" id="TIGR00157">
    <property type="entry name" value="ribosome small subunit-dependent GTPase A"/>
    <property type="match status" value="1"/>
</dbReference>
<reference evidence="13" key="1">
    <citation type="journal article" date="2021" name="PeerJ">
        <title>Extensive microbial diversity within the chicken gut microbiome revealed by metagenomics and culture.</title>
        <authorList>
            <person name="Gilroy R."/>
            <person name="Ravi A."/>
            <person name="Getino M."/>
            <person name="Pursley I."/>
            <person name="Horton D.L."/>
            <person name="Alikhan N.F."/>
            <person name="Baker D."/>
            <person name="Gharbi K."/>
            <person name="Hall N."/>
            <person name="Watson M."/>
            <person name="Adriaenssens E.M."/>
            <person name="Foster-Nyarko E."/>
            <person name="Jarju S."/>
            <person name="Secka A."/>
            <person name="Antonio M."/>
            <person name="Oren A."/>
            <person name="Chaudhuri R.R."/>
            <person name="La Ragione R."/>
            <person name="Hildebrand F."/>
            <person name="Pallen M.J."/>
        </authorList>
    </citation>
    <scope>NUCLEOTIDE SEQUENCE</scope>
    <source>
        <strain evidence="13">CHK188-5543</strain>
    </source>
</reference>
<dbReference type="GO" id="GO:0019843">
    <property type="term" value="F:rRNA binding"/>
    <property type="evidence" value="ECO:0007669"/>
    <property type="project" value="UniProtKB-KW"/>
</dbReference>
<evidence type="ECO:0000256" key="4">
    <source>
        <dbReference type="ARBA" id="ARBA00022730"/>
    </source>
</evidence>
<dbReference type="PROSITE" id="PS51721">
    <property type="entry name" value="G_CP"/>
    <property type="match status" value="1"/>
</dbReference>
<keyword evidence="9 10" id="KW-0342">GTP-binding</keyword>
<dbReference type="InterPro" id="IPR012340">
    <property type="entry name" value="NA-bd_OB-fold"/>
</dbReference>
<dbReference type="InterPro" id="IPR030378">
    <property type="entry name" value="G_CP_dom"/>
</dbReference>
<comment type="similarity">
    <text evidence="10">Belongs to the TRAFAC class YlqF/YawG GTPase family. RsgA subfamily.</text>
</comment>
<dbReference type="GO" id="GO:0046872">
    <property type="term" value="F:metal ion binding"/>
    <property type="evidence" value="ECO:0007669"/>
    <property type="project" value="UniProtKB-KW"/>
</dbReference>
<feature type="binding site" evidence="10">
    <location>
        <position position="248"/>
    </location>
    <ligand>
        <name>Zn(2+)</name>
        <dbReference type="ChEBI" id="CHEBI:29105"/>
    </ligand>
</feature>
<organism evidence="13 14">
    <name type="scientific">Candidatus Anaerotruncus excrementipullorum</name>
    <dbReference type="NCBI Taxonomy" id="2838465"/>
    <lineage>
        <taxon>Bacteria</taxon>
        <taxon>Bacillati</taxon>
        <taxon>Bacillota</taxon>
        <taxon>Clostridia</taxon>
        <taxon>Eubacteriales</taxon>
        <taxon>Oscillospiraceae</taxon>
        <taxon>Anaerotruncus</taxon>
    </lineage>
</organism>
<dbReference type="Proteomes" id="UP000886800">
    <property type="component" value="Unassembled WGS sequence"/>
</dbReference>
<evidence type="ECO:0000256" key="7">
    <source>
        <dbReference type="ARBA" id="ARBA00022833"/>
    </source>
</evidence>
<dbReference type="Gene3D" id="2.40.50.140">
    <property type="entry name" value="Nucleic acid-binding proteins"/>
    <property type="match status" value="1"/>
</dbReference>
<evidence type="ECO:0000256" key="10">
    <source>
        <dbReference type="HAMAP-Rule" id="MF_01820"/>
    </source>
</evidence>
<dbReference type="GO" id="GO:0003924">
    <property type="term" value="F:GTPase activity"/>
    <property type="evidence" value="ECO:0007669"/>
    <property type="project" value="UniProtKB-UniRule"/>
</dbReference>
<reference evidence="13" key="2">
    <citation type="submission" date="2021-04" db="EMBL/GenBank/DDBJ databases">
        <authorList>
            <person name="Gilroy R."/>
        </authorList>
    </citation>
    <scope>NUCLEOTIDE SEQUENCE</scope>
    <source>
        <strain evidence="13">CHK188-5543</strain>
    </source>
</reference>
<comment type="function">
    <text evidence="10">One of several proteins that assist in the late maturation steps of the functional core of the 30S ribosomal subunit. Helps release RbfA from mature subunits. May play a role in the assembly of ribosomal proteins into the subunit. Circularly permuted GTPase that catalyzes slow GTP hydrolysis, GTPase activity is stimulated by the 30S ribosomal subunit.</text>
</comment>
<evidence type="ECO:0000313" key="14">
    <source>
        <dbReference type="Proteomes" id="UP000886800"/>
    </source>
</evidence>
<evidence type="ECO:0000256" key="8">
    <source>
        <dbReference type="ARBA" id="ARBA00022884"/>
    </source>
</evidence>
<feature type="domain" description="EngC GTPase" evidence="11">
    <location>
        <begin position="76"/>
        <end position="219"/>
    </location>
</feature>
<accession>A0A9D2B6Z0</accession>
<dbReference type="Pfam" id="PF16745">
    <property type="entry name" value="RsgA_N"/>
    <property type="match status" value="1"/>
</dbReference>
<protein>
    <recommendedName>
        <fullName evidence="10">Small ribosomal subunit biogenesis GTPase RsgA</fullName>
        <ecNumber evidence="10">3.6.1.-</ecNumber>
    </recommendedName>
</protein>
<dbReference type="HAMAP" id="MF_01820">
    <property type="entry name" value="GTPase_RsgA"/>
    <property type="match status" value="1"/>
</dbReference>
<dbReference type="EMBL" id="DXES01000060">
    <property type="protein sequence ID" value="HIX65203.1"/>
    <property type="molecule type" value="Genomic_DNA"/>
</dbReference>
<keyword evidence="3 10" id="KW-0479">Metal-binding</keyword>
<dbReference type="CDD" id="cd01854">
    <property type="entry name" value="YjeQ_EngC"/>
    <property type="match status" value="1"/>
</dbReference>
<dbReference type="Gene3D" id="3.40.50.300">
    <property type="entry name" value="P-loop containing nucleotide triphosphate hydrolases"/>
    <property type="match status" value="1"/>
</dbReference>
<feature type="binding site" evidence="10">
    <location>
        <position position="255"/>
    </location>
    <ligand>
        <name>Zn(2+)</name>
        <dbReference type="ChEBI" id="CHEBI:29105"/>
    </ligand>
</feature>
<dbReference type="PANTHER" id="PTHR32120:SF11">
    <property type="entry name" value="SMALL RIBOSOMAL SUBUNIT BIOGENESIS GTPASE RSGA 1, MITOCHONDRIAL-RELATED"/>
    <property type="match status" value="1"/>
</dbReference>
<feature type="domain" description="CP-type G" evidence="12">
    <location>
        <begin position="67"/>
        <end position="221"/>
    </location>
</feature>
<evidence type="ECO:0000256" key="5">
    <source>
        <dbReference type="ARBA" id="ARBA00022741"/>
    </source>
</evidence>
<dbReference type="Gene3D" id="1.10.40.50">
    <property type="entry name" value="Probable gtpase engc, domain 3"/>
    <property type="match status" value="1"/>
</dbReference>